<keyword evidence="3" id="KW-0677">Repeat</keyword>
<dbReference type="SUPFAM" id="SSF51161">
    <property type="entry name" value="Trimeric LpxA-like enzymes"/>
    <property type="match status" value="1"/>
</dbReference>
<dbReference type="Proteomes" id="UP000238949">
    <property type="component" value="Unassembled WGS sequence"/>
</dbReference>
<reference evidence="7" key="1">
    <citation type="journal article" date="2020" name="Int. J. Syst. Evol. Microbiol.">
        <title>Alteromonas alba sp. nov., a marine bacterium isolated from the seawater of the West Pacific Ocean.</title>
        <authorList>
            <person name="Sun C."/>
            <person name="Wu Y.-H."/>
            <person name="Xamxidin M."/>
            <person name="Cheng H."/>
            <person name="Xu X.-W."/>
        </authorList>
    </citation>
    <scope>NUCLEOTIDE SEQUENCE [LARGE SCALE GENOMIC DNA]</scope>
    <source>
        <strain evidence="7">190</strain>
    </source>
</reference>
<dbReference type="CDD" id="cd03357">
    <property type="entry name" value="LbH_MAT_GAT"/>
    <property type="match status" value="1"/>
</dbReference>
<evidence type="ECO:0000313" key="7">
    <source>
        <dbReference type="Proteomes" id="UP000238949"/>
    </source>
</evidence>
<comment type="similarity">
    <text evidence="1">Belongs to the transferase hexapeptide repeat family.</text>
</comment>
<dbReference type="Gene3D" id="2.160.10.10">
    <property type="entry name" value="Hexapeptide repeat proteins"/>
    <property type="match status" value="1"/>
</dbReference>
<organism evidence="6 7">
    <name type="scientific">Alteromonas alba</name>
    <dbReference type="NCBI Taxonomy" id="2079529"/>
    <lineage>
        <taxon>Bacteria</taxon>
        <taxon>Pseudomonadati</taxon>
        <taxon>Pseudomonadota</taxon>
        <taxon>Gammaproteobacteria</taxon>
        <taxon>Alteromonadales</taxon>
        <taxon>Alteromonadaceae</taxon>
        <taxon>Alteromonas/Salinimonas group</taxon>
        <taxon>Alteromonas</taxon>
    </lineage>
</organism>
<dbReference type="AlphaFoldDB" id="A0A2S9VE38"/>
<proteinExistence type="inferred from homology"/>
<dbReference type="Pfam" id="PF14602">
    <property type="entry name" value="Hexapep_2"/>
    <property type="match status" value="2"/>
</dbReference>
<dbReference type="InterPro" id="IPR024688">
    <property type="entry name" value="Mac_dom"/>
</dbReference>
<sequence>MTSQASPKAPAKSVFEMAGGATYAPADVPFEQARQASRQWCHDYNQLTDARQRQAVLISHLKCPGSVQIESTFQIEYALNCSIGKGCFINHNATFLDVCPIKLGNQVLVGPNCIISSAVGRTQIWPEHYPPEEAGLPVSIGHRVWIGANATICAGVTIGDNAVIGAGSLVTSDIPANAVAYGVPATVQRNITQSTQ</sequence>
<accession>A0A2S9VE38</accession>
<dbReference type="InterPro" id="IPR011004">
    <property type="entry name" value="Trimer_LpxA-like_sf"/>
</dbReference>
<evidence type="ECO:0000313" key="6">
    <source>
        <dbReference type="EMBL" id="PRO74565.1"/>
    </source>
</evidence>
<feature type="domain" description="Maltose/galactoside acetyltransferase" evidence="5">
    <location>
        <begin position="17"/>
        <end position="57"/>
    </location>
</feature>
<evidence type="ECO:0000259" key="5">
    <source>
        <dbReference type="Pfam" id="PF12464"/>
    </source>
</evidence>
<dbReference type="Pfam" id="PF12464">
    <property type="entry name" value="Mac"/>
    <property type="match status" value="1"/>
</dbReference>
<dbReference type="PANTHER" id="PTHR23416:SF23">
    <property type="entry name" value="ACETYLTRANSFERASE C18B11.09C-RELATED"/>
    <property type="match status" value="1"/>
</dbReference>
<dbReference type="PANTHER" id="PTHR23416">
    <property type="entry name" value="SIALIC ACID SYNTHASE-RELATED"/>
    <property type="match status" value="1"/>
</dbReference>
<dbReference type="InterPro" id="IPR051159">
    <property type="entry name" value="Hexapeptide_acetyltransf"/>
</dbReference>
<evidence type="ECO:0000256" key="1">
    <source>
        <dbReference type="ARBA" id="ARBA00007274"/>
    </source>
</evidence>
<dbReference type="InterPro" id="IPR018357">
    <property type="entry name" value="Hexapep_transf_CS"/>
</dbReference>
<dbReference type="RefSeq" id="WP_105933716.1">
    <property type="nucleotide sequence ID" value="NZ_PVNP01000047.1"/>
</dbReference>
<evidence type="ECO:0000256" key="2">
    <source>
        <dbReference type="ARBA" id="ARBA00022679"/>
    </source>
</evidence>
<dbReference type="GO" id="GO:0016407">
    <property type="term" value="F:acetyltransferase activity"/>
    <property type="evidence" value="ECO:0007669"/>
    <property type="project" value="InterPro"/>
</dbReference>
<comment type="caution">
    <text evidence="6">The sequence shown here is derived from an EMBL/GenBank/DDBJ whole genome shotgun (WGS) entry which is preliminary data.</text>
</comment>
<evidence type="ECO:0000256" key="4">
    <source>
        <dbReference type="ARBA" id="ARBA00023315"/>
    </source>
</evidence>
<keyword evidence="7" id="KW-1185">Reference proteome</keyword>
<gene>
    <name evidence="6" type="ORF">C6Y40_05510</name>
</gene>
<protein>
    <submittedName>
        <fullName evidence="6">Maltose acetyltransferase</fullName>
    </submittedName>
</protein>
<dbReference type="OrthoDB" id="9815592at2"/>
<dbReference type="GO" id="GO:0008374">
    <property type="term" value="F:O-acyltransferase activity"/>
    <property type="evidence" value="ECO:0007669"/>
    <property type="project" value="TreeGrafter"/>
</dbReference>
<keyword evidence="2 6" id="KW-0808">Transferase</keyword>
<dbReference type="EMBL" id="PVNP01000047">
    <property type="protein sequence ID" value="PRO74565.1"/>
    <property type="molecule type" value="Genomic_DNA"/>
</dbReference>
<dbReference type="PROSITE" id="PS00101">
    <property type="entry name" value="HEXAPEP_TRANSFERASES"/>
    <property type="match status" value="1"/>
</dbReference>
<keyword evidence="4" id="KW-0012">Acyltransferase</keyword>
<evidence type="ECO:0000256" key="3">
    <source>
        <dbReference type="ARBA" id="ARBA00022737"/>
    </source>
</evidence>
<dbReference type="InterPro" id="IPR001451">
    <property type="entry name" value="Hexapep"/>
</dbReference>
<name>A0A2S9VE38_9ALTE</name>